<reference evidence="5 6" key="1">
    <citation type="journal article" date="2024" name="BMC Biol.">
        <title>Comparative genomics of Ascetosporea gives new insight into the evolutionary basis for animal parasitism in Rhizaria.</title>
        <authorList>
            <person name="Hiltunen Thoren M."/>
            <person name="Onut-Brannstrom I."/>
            <person name="Alfjorden A."/>
            <person name="Peckova H."/>
            <person name="Swords F."/>
            <person name="Hooper C."/>
            <person name="Holzer A.S."/>
            <person name="Bass D."/>
            <person name="Burki F."/>
        </authorList>
    </citation>
    <scope>NUCLEOTIDE SEQUENCE [LARGE SCALE GENOMIC DNA]</scope>
    <source>
        <strain evidence="5">20-A016</strain>
    </source>
</reference>
<evidence type="ECO:0000256" key="2">
    <source>
        <dbReference type="ARBA" id="ARBA00022980"/>
    </source>
</evidence>
<keyword evidence="6" id="KW-1185">Reference proteome</keyword>
<dbReference type="InterPro" id="IPR005485">
    <property type="entry name" value="Rbsml_uL18_euk_arch"/>
</dbReference>
<dbReference type="Gene3D" id="3.30.420.100">
    <property type="match status" value="1"/>
</dbReference>
<dbReference type="CDD" id="cd00432">
    <property type="entry name" value="Ribosomal_L18_L5e"/>
    <property type="match status" value="1"/>
</dbReference>
<evidence type="ECO:0000256" key="1">
    <source>
        <dbReference type="ARBA" id="ARBA00007116"/>
    </source>
</evidence>
<dbReference type="PANTHER" id="PTHR23410">
    <property type="entry name" value="RIBOSOMAL PROTEIN L5-RELATED"/>
    <property type="match status" value="1"/>
</dbReference>
<dbReference type="GO" id="GO:0005840">
    <property type="term" value="C:ribosome"/>
    <property type="evidence" value="ECO:0007669"/>
    <property type="project" value="UniProtKB-KW"/>
</dbReference>
<dbReference type="SUPFAM" id="SSF53137">
    <property type="entry name" value="Translational machinery components"/>
    <property type="match status" value="1"/>
</dbReference>
<evidence type="ECO:0000256" key="3">
    <source>
        <dbReference type="ARBA" id="ARBA00023274"/>
    </source>
</evidence>
<dbReference type="EMBL" id="JBDODL010000094">
    <property type="protein sequence ID" value="MES1918613.1"/>
    <property type="molecule type" value="Genomic_DNA"/>
</dbReference>
<proteinExistence type="inferred from homology"/>
<accession>A0ABV2AG28</accession>
<organism evidence="5 6">
    <name type="scientific">Bonamia ostreae</name>
    <dbReference type="NCBI Taxonomy" id="126728"/>
    <lineage>
        <taxon>Eukaryota</taxon>
        <taxon>Sar</taxon>
        <taxon>Rhizaria</taxon>
        <taxon>Endomyxa</taxon>
        <taxon>Ascetosporea</taxon>
        <taxon>Haplosporida</taxon>
        <taxon>Bonamia</taxon>
    </lineage>
</organism>
<gene>
    <name evidence="5" type="primary">RpL5</name>
    <name evidence="5" type="ORF">MHBO_000557</name>
</gene>
<keyword evidence="2 5" id="KW-0689">Ribosomal protein</keyword>
<evidence type="ECO:0000313" key="6">
    <source>
        <dbReference type="Proteomes" id="UP001439008"/>
    </source>
</evidence>
<dbReference type="InterPro" id="IPR057268">
    <property type="entry name" value="Ribosomal_L18"/>
</dbReference>
<dbReference type="PANTHER" id="PTHR23410:SF12">
    <property type="entry name" value="LARGE RIBOSOMAL SUBUNIT PROTEIN UL18"/>
    <property type="match status" value="1"/>
</dbReference>
<comment type="caution">
    <text evidence="5">The sequence shown here is derived from an EMBL/GenBank/DDBJ whole genome shotgun (WGS) entry which is preliminary data.</text>
</comment>
<feature type="compositionally biased region" description="Polar residues" evidence="4">
    <location>
        <begin position="252"/>
        <end position="284"/>
    </location>
</feature>
<comment type="similarity">
    <text evidence="1">Belongs to the universal ribosomal protein uL18 family.</text>
</comment>
<name>A0ABV2AG28_9EUKA</name>
<dbReference type="HAMAP" id="MF_01337_A">
    <property type="entry name" value="Ribosomal_uL18_A"/>
    <property type="match status" value="1"/>
</dbReference>
<keyword evidence="3" id="KW-0687">Ribonucleoprotein</keyword>
<sequence>MALPRENHKTSYMRRFVVKYKRRRQCKTNYRKRARLVAQYKNKYETNKYRLVVRKTNRDIICQITSSDLSGDKCLVSAYSHELKRYGVPCGLKNYPAAYCTGMLLAKRLYAKLKKEVESVAEVNGEFYLDDESGAFRAFLDTGLARCSTGANIFGVLKGAVDGGLNVPHNTRRFPGSTFEKNDDGVKQWEYEPEAHRDRIFGVHIAEYMRKLEGDDPEKYKKQFGLFIKVLNDIVEQNRGGRYRADVPEGARQNQSESLCSERQQRTGLFQSEQEQAQKIGGTT</sequence>
<dbReference type="Proteomes" id="UP001439008">
    <property type="component" value="Unassembled WGS sequence"/>
</dbReference>
<feature type="region of interest" description="Disordered" evidence="4">
    <location>
        <begin position="245"/>
        <end position="284"/>
    </location>
</feature>
<evidence type="ECO:0000256" key="4">
    <source>
        <dbReference type="SAM" id="MobiDB-lite"/>
    </source>
</evidence>
<dbReference type="Pfam" id="PF17144">
    <property type="entry name" value="Ribosomal_L5e"/>
    <property type="match status" value="1"/>
</dbReference>
<protein>
    <submittedName>
        <fullName evidence="5">Ribosomal protein L5</fullName>
    </submittedName>
</protein>
<evidence type="ECO:0000313" key="5">
    <source>
        <dbReference type="EMBL" id="MES1918613.1"/>
    </source>
</evidence>
<dbReference type="PRINTS" id="PR00058">
    <property type="entry name" value="RIBOSOMALL5"/>
</dbReference>